<evidence type="ECO:0000313" key="2">
    <source>
        <dbReference type="EMBL" id="SDM55797.1"/>
    </source>
</evidence>
<proteinExistence type="predicted"/>
<protein>
    <recommendedName>
        <fullName evidence="4">DUF393 domain-containing protein</fullName>
    </recommendedName>
</protein>
<dbReference type="STRING" id="563176.SAMN04488090_3703"/>
<dbReference type="Pfam" id="PF04134">
    <property type="entry name" value="DCC1-like"/>
    <property type="match status" value="1"/>
</dbReference>
<sequence>MKVLIYDDACPLCTWYSGEFVKRGAVDNRLAFNQLPHRLRKAIDLQRACSEIPLVDTETGQVDYGVAAVLPALGRLFRYGGLFRSAGMLALARPAYALVSYNRRIVIPVAHPREGFDPAPPFHRGWRLAFLAVLLAVIAGVQYFLSSQTGEPVWVLSLGVVALVATGGLYKHPAAWEYAGRAALRYAGWSLLSLPVAFLSGLPALLVWCLFQYGFFVHLFRMRG</sequence>
<dbReference type="AlphaFoldDB" id="A0A1G9U750"/>
<name>A0A1G9U750_9BACT</name>
<dbReference type="RefSeq" id="WP_093205688.1">
    <property type="nucleotide sequence ID" value="NZ_FNGS01000007.1"/>
</dbReference>
<dbReference type="GO" id="GO:0015035">
    <property type="term" value="F:protein-disulfide reductase activity"/>
    <property type="evidence" value="ECO:0007669"/>
    <property type="project" value="InterPro"/>
</dbReference>
<evidence type="ECO:0000256" key="1">
    <source>
        <dbReference type="SAM" id="Phobius"/>
    </source>
</evidence>
<feature type="transmembrane region" description="Helical" evidence="1">
    <location>
        <begin position="191"/>
        <end position="215"/>
    </location>
</feature>
<feature type="transmembrane region" description="Helical" evidence="1">
    <location>
        <begin position="152"/>
        <end position="170"/>
    </location>
</feature>
<dbReference type="Proteomes" id="UP000198901">
    <property type="component" value="Unassembled WGS sequence"/>
</dbReference>
<dbReference type="EMBL" id="FNGS01000007">
    <property type="protein sequence ID" value="SDM55797.1"/>
    <property type="molecule type" value="Genomic_DNA"/>
</dbReference>
<dbReference type="InterPro" id="IPR007263">
    <property type="entry name" value="DCC1-like"/>
</dbReference>
<evidence type="ECO:0000313" key="3">
    <source>
        <dbReference type="Proteomes" id="UP000198901"/>
    </source>
</evidence>
<organism evidence="2 3">
    <name type="scientific">Siphonobacter aquaeclarae</name>
    <dbReference type="NCBI Taxonomy" id="563176"/>
    <lineage>
        <taxon>Bacteria</taxon>
        <taxon>Pseudomonadati</taxon>
        <taxon>Bacteroidota</taxon>
        <taxon>Cytophagia</taxon>
        <taxon>Cytophagales</taxon>
        <taxon>Cytophagaceae</taxon>
        <taxon>Siphonobacter</taxon>
    </lineage>
</organism>
<evidence type="ECO:0008006" key="4">
    <source>
        <dbReference type="Google" id="ProtNLM"/>
    </source>
</evidence>
<accession>A0A1G9U750</accession>
<gene>
    <name evidence="2" type="ORF">SAMN04488090_3703</name>
</gene>
<reference evidence="2 3" key="1">
    <citation type="submission" date="2016-10" db="EMBL/GenBank/DDBJ databases">
        <authorList>
            <person name="de Groot N.N."/>
        </authorList>
    </citation>
    <scope>NUCLEOTIDE SEQUENCE [LARGE SCALE GENOMIC DNA]</scope>
    <source>
        <strain evidence="2 3">DSM 21668</strain>
    </source>
</reference>
<dbReference type="OrthoDB" id="671850at2"/>
<keyword evidence="1" id="KW-1133">Transmembrane helix</keyword>
<keyword evidence="1" id="KW-0812">Transmembrane</keyword>
<keyword evidence="3" id="KW-1185">Reference proteome</keyword>
<keyword evidence="1" id="KW-0472">Membrane</keyword>
<feature type="transmembrane region" description="Helical" evidence="1">
    <location>
        <begin position="128"/>
        <end position="146"/>
    </location>
</feature>